<comment type="caution">
    <text evidence="2">The sequence shown here is derived from an EMBL/GenBank/DDBJ whole genome shotgun (WGS) entry which is preliminary data.</text>
</comment>
<dbReference type="OrthoDB" id="1202744at2"/>
<sequence length="115" mass="13111">MGVFESLNNTSNKAVDISEQYYKKTQEYYKLKVFHQLALTTGMFCKMAILGSLAFLGILFLTVGGTIYLGEVLGSIIYSCLLMGFSFFIIVFVLYMIRNKIDNLIIRKLSSKFFN</sequence>
<evidence type="ECO:0000313" key="3">
    <source>
        <dbReference type="Proteomes" id="UP000286990"/>
    </source>
</evidence>
<dbReference type="EMBL" id="QUSX01000001">
    <property type="protein sequence ID" value="RRQ50641.1"/>
    <property type="molecule type" value="Genomic_DNA"/>
</dbReference>
<dbReference type="Proteomes" id="UP000286990">
    <property type="component" value="Unassembled WGS sequence"/>
</dbReference>
<gene>
    <name evidence="2" type="ORF">DZC72_08950</name>
</gene>
<protein>
    <recommendedName>
        <fullName evidence="4">Competence protein</fullName>
    </recommendedName>
</protein>
<evidence type="ECO:0008006" key="4">
    <source>
        <dbReference type="Google" id="ProtNLM"/>
    </source>
</evidence>
<evidence type="ECO:0000313" key="2">
    <source>
        <dbReference type="EMBL" id="RRQ50641.1"/>
    </source>
</evidence>
<keyword evidence="3" id="KW-1185">Reference proteome</keyword>
<feature type="transmembrane region" description="Helical" evidence="1">
    <location>
        <begin position="47"/>
        <end position="70"/>
    </location>
</feature>
<organism evidence="2 3">
    <name type="scientific">Maribacter algicola</name>
    <dbReference type="NCBI Taxonomy" id="2498892"/>
    <lineage>
        <taxon>Bacteria</taxon>
        <taxon>Pseudomonadati</taxon>
        <taxon>Bacteroidota</taxon>
        <taxon>Flavobacteriia</taxon>
        <taxon>Flavobacteriales</taxon>
        <taxon>Flavobacteriaceae</taxon>
        <taxon>Maribacter</taxon>
    </lineage>
</organism>
<dbReference type="AlphaFoldDB" id="A0A426RNU6"/>
<feature type="transmembrane region" description="Helical" evidence="1">
    <location>
        <begin position="76"/>
        <end position="97"/>
    </location>
</feature>
<proteinExistence type="predicted"/>
<keyword evidence="1" id="KW-0472">Membrane</keyword>
<reference evidence="3" key="1">
    <citation type="submission" date="2018-12" db="EMBL/GenBank/DDBJ databases">
        <title>Maribacter lutimaris sp. nov., isolated from marine sediment.</title>
        <authorList>
            <person name="Kim K.K."/>
        </authorList>
    </citation>
    <scope>NUCLEOTIDE SEQUENCE [LARGE SCALE GENOMIC DNA]</scope>
    <source>
        <strain evidence="3">PoM-212</strain>
    </source>
</reference>
<evidence type="ECO:0000256" key="1">
    <source>
        <dbReference type="SAM" id="Phobius"/>
    </source>
</evidence>
<keyword evidence="1" id="KW-0812">Transmembrane</keyword>
<name>A0A426RNU6_9FLAO</name>
<keyword evidence="1" id="KW-1133">Transmembrane helix</keyword>
<dbReference type="RefSeq" id="WP_125222462.1">
    <property type="nucleotide sequence ID" value="NZ_QUSX01000001.1"/>
</dbReference>
<accession>A0A426RNU6</accession>